<dbReference type="Proteomes" id="UP000294829">
    <property type="component" value="Unassembled WGS sequence"/>
</dbReference>
<dbReference type="PANTHER" id="PTHR10266:SF3">
    <property type="entry name" value="CYTOCHROME C1, HEME PROTEIN, MITOCHONDRIAL"/>
    <property type="match status" value="1"/>
</dbReference>
<evidence type="ECO:0000313" key="11">
    <source>
        <dbReference type="EMBL" id="TDK62536.1"/>
    </source>
</evidence>
<name>A0A4V3AU16_9BURK</name>
<dbReference type="InterPro" id="IPR002326">
    <property type="entry name" value="Cyt_c1"/>
</dbReference>
<dbReference type="InterPro" id="IPR036909">
    <property type="entry name" value="Cyt_c-like_dom_sf"/>
</dbReference>
<dbReference type="InterPro" id="IPR009056">
    <property type="entry name" value="Cyt_c-like_dom"/>
</dbReference>
<accession>A0A4V3AU16</accession>
<gene>
    <name evidence="11" type="ORF">E2I14_16150</name>
</gene>
<evidence type="ECO:0000256" key="3">
    <source>
        <dbReference type="ARBA" id="ARBA00022692"/>
    </source>
</evidence>
<keyword evidence="7" id="KW-0472">Membrane</keyword>
<dbReference type="PANTHER" id="PTHR10266">
    <property type="entry name" value="CYTOCHROME C1"/>
    <property type="match status" value="1"/>
</dbReference>
<dbReference type="GO" id="GO:0009055">
    <property type="term" value="F:electron transfer activity"/>
    <property type="evidence" value="ECO:0007669"/>
    <property type="project" value="InterPro"/>
</dbReference>
<dbReference type="EMBL" id="SMYL01000011">
    <property type="protein sequence ID" value="TDK62536.1"/>
    <property type="molecule type" value="Genomic_DNA"/>
</dbReference>
<feature type="binding site" description="covalent" evidence="8">
    <location>
        <position position="54"/>
    </location>
    <ligand>
        <name>heme c</name>
        <dbReference type="ChEBI" id="CHEBI:61717"/>
    </ligand>
</feature>
<keyword evidence="5" id="KW-1133">Transmembrane helix</keyword>
<evidence type="ECO:0000256" key="5">
    <source>
        <dbReference type="ARBA" id="ARBA00022989"/>
    </source>
</evidence>
<organism evidence="11 12">
    <name type="scientific">Sapientia aquatica</name>
    <dbReference type="NCBI Taxonomy" id="1549640"/>
    <lineage>
        <taxon>Bacteria</taxon>
        <taxon>Pseudomonadati</taxon>
        <taxon>Pseudomonadota</taxon>
        <taxon>Betaproteobacteria</taxon>
        <taxon>Burkholderiales</taxon>
        <taxon>Oxalobacteraceae</taxon>
        <taxon>Sapientia</taxon>
    </lineage>
</organism>
<feature type="domain" description="Cytochrome c" evidence="10">
    <location>
        <begin position="37"/>
        <end position="216"/>
    </location>
</feature>
<dbReference type="Pfam" id="PF02167">
    <property type="entry name" value="Cytochrom_C1"/>
    <property type="match status" value="1"/>
</dbReference>
<dbReference type="RefSeq" id="WP_133330433.1">
    <property type="nucleotide sequence ID" value="NZ_SMYL01000011.1"/>
</dbReference>
<dbReference type="SUPFAM" id="SSF46626">
    <property type="entry name" value="Cytochrome c"/>
    <property type="match status" value="1"/>
</dbReference>
<protein>
    <submittedName>
        <fullName evidence="11">Cytochrome c1</fullName>
    </submittedName>
</protein>
<dbReference type="PROSITE" id="PS51007">
    <property type="entry name" value="CYTC"/>
    <property type="match status" value="1"/>
</dbReference>
<reference evidence="11 12" key="1">
    <citation type="submission" date="2019-03" db="EMBL/GenBank/DDBJ databases">
        <title>Sapientia aquatica gen. nov., sp. nov., isolated from a crater lake.</title>
        <authorList>
            <person name="Felfoldi T."/>
            <person name="Szabo A."/>
            <person name="Toth E."/>
            <person name="Schumann P."/>
            <person name="Keki Z."/>
            <person name="Marialigeti K."/>
            <person name="Mathe I."/>
        </authorList>
    </citation>
    <scope>NUCLEOTIDE SEQUENCE [LARGE SCALE GENOMIC DNA]</scope>
    <source>
        <strain evidence="11 12">SA-152</strain>
    </source>
</reference>
<feature type="signal peptide" evidence="9">
    <location>
        <begin position="1"/>
        <end position="20"/>
    </location>
</feature>
<keyword evidence="4 8" id="KW-0479">Metal-binding</keyword>
<dbReference type="AlphaFoldDB" id="A0A4V3AU16"/>
<keyword evidence="12" id="KW-1185">Reference proteome</keyword>
<dbReference type="GO" id="GO:0046872">
    <property type="term" value="F:metal ion binding"/>
    <property type="evidence" value="ECO:0007669"/>
    <property type="project" value="UniProtKB-KW"/>
</dbReference>
<evidence type="ECO:0000256" key="9">
    <source>
        <dbReference type="SAM" id="SignalP"/>
    </source>
</evidence>
<dbReference type="OrthoDB" id="9798864at2"/>
<evidence type="ECO:0000256" key="4">
    <source>
        <dbReference type="ARBA" id="ARBA00022723"/>
    </source>
</evidence>
<evidence type="ECO:0000256" key="1">
    <source>
        <dbReference type="ARBA" id="ARBA00004370"/>
    </source>
</evidence>
<evidence type="ECO:0000313" key="12">
    <source>
        <dbReference type="Proteomes" id="UP000294829"/>
    </source>
</evidence>
<sequence length="253" mass="28345">MKMFKKIIAALVLLPALALASEGYPLDHAPDRANNMAALQNGAKLFVNYCLNCHSASSMRYSRLKDLGLTDDQIKGSLLLAGDKVGDLMTTHLSAKDAKAWFGAAPPDLSVIARSKSSEAGSGPDWLYTYLRTYYQDDSRPTGWNNLVFHNVGMPHVLWELQGVRSAEFEEVEDPHDPSQKLTEFKKFNTVKPGKLTTAEYDSEVADLVAYLNWMGEPAQSTRKRLGVWVLMWMSLLSVLAWRLNASYWKEVK</sequence>
<evidence type="ECO:0000259" key="10">
    <source>
        <dbReference type="PROSITE" id="PS51007"/>
    </source>
</evidence>
<proteinExistence type="predicted"/>
<comment type="cofactor">
    <cofactor evidence="8">
        <name>heme c</name>
        <dbReference type="ChEBI" id="CHEBI:61717"/>
    </cofactor>
    <text evidence="8">Binds 1 heme c group covalently per subunit.</text>
</comment>
<evidence type="ECO:0000256" key="6">
    <source>
        <dbReference type="ARBA" id="ARBA00023004"/>
    </source>
</evidence>
<keyword evidence="3" id="KW-0812">Transmembrane</keyword>
<evidence type="ECO:0000256" key="7">
    <source>
        <dbReference type="ARBA" id="ARBA00023136"/>
    </source>
</evidence>
<keyword evidence="2 8" id="KW-0349">Heme</keyword>
<feature type="chain" id="PRO_5020852936" evidence="9">
    <location>
        <begin position="21"/>
        <end position="253"/>
    </location>
</feature>
<evidence type="ECO:0000256" key="2">
    <source>
        <dbReference type="ARBA" id="ARBA00022617"/>
    </source>
</evidence>
<feature type="binding site" description="covalent" evidence="8">
    <location>
        <position position="53"/>
    </location>
    <ligand>
        <name>heme c</name>
        <dbReference type="ChEBI" id="CHEBI:61717"/>
    </ligand>
</feature>
<evidence type="ECO:0000256" key="8">
    <source>
        <dbReference type="PIRSR" id="PIRSR602326-1"/>
    </source>
</evidence>
<keyword evidence="6 8" id="KW-0408">Iron</keyword>
<dbReference type="GO" id="GO:0016020">
    <property type="term" value="C:membrane"/>
    <property type="evidence" value="ECO:0007669"/>
    <property type="project" value="UniProtKB-SubCell"/>
</dbReference>
<feature type="binding site" description="covalent" evidence="8">
    <location>
        <position position="50"/>
    </location>
    <ligand>
        <name>heme c</name>
        <dbReference type="ChEBI" id="CHEBI:61717"/>
    </ligand>
</feature>
<dbReference type="GO" id="GO:0020037">
    <property type="term" value="F:heme binding"/>
    <property type="evidence" value="ECO:0007669"/>
    <property type="project" value="InterPro"/>
</dbReference>
<comment type="caution">
    <text evidence="11">The sequence shown here is derived from an EMBL/GenBank/DDBJ whole genome shotgun (WGS) entry which is preliminary data.</text>
</comment>
<comment type="subcellular location">
    <subcellularLocation>
        <location evidence="1">Membrane</location>
    </subcellularLocation>
</comment>
<keyword evidence="9" id="KW-0732">Signal</keyword>
<dbReference type="Gene3D" id="1.10.760.10">
    <property type="entry name" value="Cytochrome c-like domain"/>
    <property type="match status" value="1"/>
</dbReference>